<organism evidence="1 2">
    <name type="scientific">Streblomastix strix</name>
    <dbReference type="NCBI Taxonomy" id="222440"/>
    <lineage>
        <taxon>Eukaryota</taxon>
        <taxon>Metamonada</taxon>
        <taxon>Preaxostyla</taxon>
        <taxon>Oxymonadida</taxon>
        <taxon>Streblomastigidae</taxon>
        <taxon>Streblomastix</taxon>
    </lineage>
</organism>
<accession>A0A5J4VA99</accession>
<evidence type="ECO:0000313" key="2">
    <source>
        <dbReference type="Proteomes" id="UP000324800"/>
    </source>
</evidence>
<evidence type="ECO:0000313" key="1">
    <source>
        <dbReference type="EMBL" id="KAA6379423.1"/>
    </source>
</evidence>
<dbReference type="EMBL" id="SNRW01008503">
    <property type="protein sequence ID" value="KAA6379423.1"/>
    <property type="molecule type" value="Genomic_DNA"/>
</dbReference>
<reference evidence="1 2" key="1">
    <citation type="submission" date="2019-03" db="EMBL/GenBank/DDBJ databases">
        <title>Single cell metagenomics reveals metabolic interactions within the superorganism composed of flagellate Streblomastix strix and complex community of Bacteroidetes bacteria on its surface.</title>
        <authorList>
            <person name="Treitli S.C."/>
            <person name="Kolisko M."/>
            <person name="Husnik F."/>
            <person name="Keeling P."/>
            <person name="Hampl V."/>
        </authorList>
    </citation>
    <scope>NUCLEOTIDE SEQUENCE [LARGE SCALE GENOMIC DNA]</scope>
    <source>
        <strain evidence="1">ST1C</strain>
    </source>
</reference>
<sequence>MEVIQIFQHQKRIFLEQFKHFIAKLVAHALIITQAYDPQHCTLEIPHVFFHGILYDEFESTLARKIDEHEAVGN</sequence>
<gene>
    <name evidence="1" type="ORF">EZS28_025050</name>
</gene>
<dbReference type="Proteomes" id="UP000324800">
    <property type="component" value="Unassembled WGS sequence"/>
</dbReference>
<dbReference type="AlphaFoldDB" id="A0A5J4VA99"/>
<protein>
    <submittedName>
        <fullName evidence="1">Uncharacterized protein</fullName>
    </submittedName>
</protein>
<proteinExistence type="predicted"/>
<name>A0A5J4VA99_9EUKA</name>
<comment type="caution">
    <text evidence="1">The sequence shown here is derived from an EMBL/GenBank/DDBJ whole genome shotgun (WGS) entry which is preliminary data.</text>
</comment>